<evidence type="ECO:0000256" key="2">
    <source>
        <dbReference type="ARBA" id="ARBA00006178"/>
    </source>
</evidence>
<feature type="domain" description="Transcription initiation factor TFIID component TAF4 C-terminal" evidence="7">
    <location>
        <begin position="59"/>
        <end position="131"/>
    </location>
</feature>
<dbReference type="EMBL" id="JANIIK010000349">
    <property type="protein sequence ID" value="KAJ3583430.1"/>
    <property type="molecule type" value="Genomic_DNA"/>
</dbReference>
<evidence type="ECO:0000256" key="6">
    <source>
        <dbReference type="SAM" id="MobiDB-lite"/>
    </source>
</evidence>
<dbReference type="InterPro" id="IPR007900">
    <property type="entry name" value="TAF4_C"/>
</dbReference>
<feature type="non-terminal residue" evidence="8">
    <location>
        <position position="1"/>
    </location>
</feature>
<dbReference type="PANTHER" id="PTHR15138">
    <property type="entry name" value="TRANSCRIPTION INITIATION FACTOR TFIID SUBUNIT 4"/>
    <property type="match status" value="1"/>
</dbReference>
<dbReference type="Pfam" id="PF05236">
    <property type="entry name" value="TAF4"/>
    <property type="match status" value="1"/>
</dbReference>
<dbReference type="InterPro" id="IPR045144">
    <property type="entry name" value="TAF4"/>
</dbReference>
<dbReference type="Proteomes" id="UP001148018">
    <property type="component" value="Unassembled WGS sequence"/>
</dbReference>
<keyword evidence="4" id="KW-0804">Transcription</keyword>
<organism evidence="8 9">
    <name type="scientific">Muraenolepis orangiensis</name>
    <name type="common">Patagonian moray cod</name>
    <dbReference type="NCBI Taxonomy" id="630683"/>
    <lineage>
        <taxon>Eukaryota</taxon>
        <taxon>Metazoa</taxon>
        <taxon>Chordata</taxon>
        <taxon>Craniata</taxon>
        <taxon>Vertebrata</taxon>
        <taxon>Euteleostomi</taxon>
        <taxon>Actinopterygii</taxon>
        <taxon>Neopterygii</taxon>
        <taxon>Teleostei</taxon>
        <taxon>Neoteleostei</taxon>
        <taxon>Acanthomorphata</taxon>
        <taxon>Zeiogadaria</taxon>
        <taxon>Gadariae</taxon>
        <taxon>Gadiformes</taxon>
        <taxon>Muraenolepidoidei</taxon>
        <taxon>Muraenolepididae</taxon>
        <taxon>Muraenolepis</taxon>
    </lineage>
</organism>
<gene>
    <name evidence="8" type="ORF">NHX12_017377</name>
</gene>
<evidence type="ECO:0000256" key="3">
    <source>
        <dbReference type="ARBA" id="ARBA00023015"/>
    </source>
</evidence>
<feature type="non-terminal residue" evidence="8">
    <location>
        <position position="172"/>
    </location>
</feature>
<dbReference type="PANTHER" id="PTHR15138:SF18">
    <property type="entry name" value="TATA-BOX BINDING PROTEIN ASSOCIATED FACTOR 4"/>
    <property type="match status" value="1"/>
</dbReference>
<evidence type="ECO:0000259" key="7">
    <source>
        <dbReference type="Pfam" id="PF05236"/>
    </source>
</evidence>
<sequence>ITSFQGQRHQRRGLHGRRGPGGGEPRILATNSELVGAVTRSCKDRPFLPTALLARRALEIALAPIGPRKKCKMGSLASGALAEGSGSAAAQPGGSKGGGGGSRQFTRQRITRVNRRDLLFCLENERETGHSDHFVPQGALWDQMSHELNGHLGAGGPSQHILLTAIVVSAVL</sequence>
<dbReference type="OrthoDB" id="21060at2759"/>
<evidence type="ECO:0000313" key="8">
    <source>
        <dbReference type="EMBL" id="KAJ3583430.1"/>
    </source>
</evidence>
<reference evidence="8" key="1">
    <citation type="submission" date="2022-07" db="EMBL/GenBank/DDBJ databases">
        <title>Chromosome-level genome of Muraenolepis orangiensis.</title>
        <authorList>
            <person name="Kim J."/>
        </authorList>
    </citation>
    <scope>NUCLEOTIDE SEQUENCE</scope>
    <source>
        <strain evidence="8">KU_S4_2022</strain>
        <tissue evidence="8">Muscle</tissue>
    </source>
</reference>
<proteinExistence type="inferred from homology"/>
<evidence type="ECO:0000313" key="9">
    <source>
        <dbReference type="Proteomes" id="UP001148018"/>
    </source>
</evidence>
<evidence type="ECO:0000256" key="1">
    <source>
        <dbReference type="ARBA" id="ARBA00004123"/>
    </source>
</evidence>
<feature type="region of interest" description="Disordered" evidence="6">
    <location>
        <begin position="84"/>
        <end position="108"/>
    </location>
</feature>
<feature type="compositionally biased region" description="Low complexity" evidence="6">
    <location>
        <begin position="84"/>
        <end position="93"/>
    </location>
</feature>
<protein>
    <recommendedName>
        <fullName evidence="7">Transcription initiation factor TFIID component TAF4 C-terminal domain-containing protein</fullName>
    </recommendedName>
</protein>
<dbReference type="GO" id="GO:0003677">
    <property type="term" value="F:DNA binding"/>
    <property type="evidence" value="ECO:0007669"/>
    <property type="project" value="TreeGrafter"/>
</dbReference>
<dbReference type="GO" id="GO:0005669">
    <property type="term" value="C:transcription factor TFIID complex"/>
    <property type="evidence" value="ECO:0007669"/>
    <property type="project" value="InterPro"/>
</dbReference>
<keyword evidence="9" id="KW-1185">Reference proteome</keyword>
<comment type="subcellular location">
    <subcellularLocation>
        <location evidence="1">Nucleus</location>
    </subcellularLocation>
</comment>
<evidence type="ECO:0000256" key="4">
    <source>
        <dbReference type="ARBA" id="ARBA00023163"/>
    </source>
</evidence>
<dbReference type="AlphaFoldDB" id="A0A9Q0DAG4"/>
<dbReference type="GO" id="GO:0016251">
    <property type="term" value="F:RNA polymerase II general transcription initiation factor activity"/>
    <property type="evidence" value="ECO:0007669"/>
    <property type="project" value="TreeGrafter"/>
</dbReference>
<comment type="caution">
    <text evidence="8">The sequence shown here is derived from an EMBL/GenBank/DDBJ whole genome shotgun (WGS) entry which is preliminary data.</text>
</comment>
<evidence type="ECO:0000256" key="5">
    <source>
        <dbReference type="ARBA" id="ARBA00023242"/>
    </source>
</evidence>
<dbReference type="GO" id="GO:0006367">
    <property type="term" value="P:transcription initiation at RNA polymerase II promoter"/>
    <property type="evidence" value="ECO:0007669"/>
    <property type="project" value="TreeGrafter"/>
</dbReference>
<feature type="compositionally biased region" description="Basic residues" evidence="6">
    <location>
        <begin position="8"/>
        <end position="18"/>
    </location>
</feature>
<comment type="similarity">
    <text evidence="2">Belongs to the TAF4 family.</text>
</comment>
<accession>A0A9Q0DAG4</accession>
<feature type="region of interest" description="Disordered" evidence="6">
    <location>
        <begin position="1"/>
        <end position="27"/>
    </location>
</feature>
<keyword evidence="3" id="KW-0805">Transcription regulation</keyword>
<keyword evidence="5" id="KW-0539">Nucleus</keyword>
<name>A0A9Q0DAG4_9TELE</name>